<dbReference type="Proteomes" id="UP001224890">
    <property type="component" value="Unassembled WGS sequence"/>
</dbReference>
<accession>A0AAJ0AB16</accession>
<keyword evidence="1" id="KW-0472">Membrane</keyword>
<keyword evidence="3" id="KW-1185">Reference proteome</keyword>
<evidence type="ECO:0000313" key="2">
    <source>
        <dbReference type="EMBL" id="KAK1659856.1"/>
    </source>
</evidence>
<name>A0AAJ0AB16_9PEZI</name>
<protein>
    <submittedName>
        <fullName evidence="2">Uncharacterized protein</fullName>
    </submittedName>
</protein>
<proteinExistence type="predicted"/>
<dbReference type="AlphaFoldDB" id="A0AAJ0AB16"/>
<reference evidence="2" key="1">
    <citation type="submission" date="2021-06" db="EMBL/GenBank/DDBJ databases">
        <title>Comparative genomics, transcriptomics and evolutionary studies reveal genomic signatures of adaptation to plant cell wall in hemibiotrophic fungi.</title>
        <authorList>
            <consortium name="DOE Joint Genome Institute"/>
            <person name="Baroncelli R."/>
            <person name="Diaz J.F."/>
            <person name="Benocci T."/>
            <person name="Peng M."/>
            <person name="Battaglia E."/>
            <person name="Haridas S."/>
            <person name="Andreopoulos W."/>
            <person name="Labutti K."/>
            <person name="Pangilinan J."/>
            <person name="Floch G.L."/>
            <person name="Makela M.R."/>
            <person name="Henrissat B."/>
            <person name="Grigoriev I.V."/>
            <person name="Crouch J.A."/>
            <person name="De Vries R.P."/>
            <person name="Sukno S.A."/>
            <person name="Thon M.R."/>
        </authorList>
    </citation>
    <scope>NUCLEOTIDE SEQUENCE</scope>
    <source>
        <strain evidence="2">CBS 193.32</strain>
    </source>
</reference>
<gene>
    <name evidence="2" type="ORF">BDP55DRAFT_678071</name>
</gene>
<sequence length="107" mass="11573">MLGALDCNIHDYNHNIILSKRTHPSTPSYPTNLQPFFTMQFSKTILLIAAAIVPSVMAGCSGAAPYQGTCLTCTSTCHDNFGGPDRMSSLQRTGCMTNCLLHCNDCN</sequence>
<dbReference type="EMBL" id="JAHMHR010000055">
    <property type="protein sequence ID" value="KAK1659856.1"/>
    <property type="molecule type" value="Genomic_DNA"/>
</dbReference>
<feature type="transmembrane region" description="Helical" evidence="1">
    <location>
        <begin position="45"/>
        <end position="66"/>
    </location>
</feature>
<organism evidence="2 3">
    <name type="scientific">Colletotrichum godetiae</name>
    <dbReference type="NCBI Taxonomy" id="1209918"/>
    <lineage>
        <taxon>Eukaryota</taxon>
        <taxon>Fungi</taxon>
        <taxon>Dikarya</taxon>
        <taxon>Ascomycota</taxon>
        <taxon>Pezizomycotina</taxon>
        <taxon>Sordariomycetes</taxon>
        <taxon>Hypocreomycetidae</taxon>
        <taxon>Glomerellales</taxon>
        <taxon>Glomerellaceae</taxon>
        <taxon>Colletotrichum</taxon>
        <taxon>Colletotrichum acutatum species complex</taxon>
    </lineage>
</organism>
<evidence type="ECO:0000313" key="3">
    <source>
        <dbReference type="Proteomes" id="UP001224890"/>
    </source>
</evidence>
<keyword evidence="1" id="KW-1133">Transmembrane helix</keyword>
<comment type="caution">
    <text evidence="2">The sequence shown here is derived from an EMBL/GenBank/DDBJ whole genome shotgun (WGS) entry which is preliminary data.</text>
</comment>
<dbReference type="RefSeq" id="XP_060424620.1">
    <property type="nucleotide sequence ID" value="XM_060575958.1"/>
</dbReference>
<keyword evidence="1" id="KW-0812">Transmembrane</keyword>
<dbReference type="GeneID" id="85460484"/>
<evidence type="ECO:0000256" key="1">
    <source>
        <dbReference type="SAM" id="Phobius"/>
    </source>
</evidence>